<keyword evidence="2" id="KW-1133">Transmembrane helix</keyword>
<dbReference type="EMBL" id="CP001398">
    <property type="protein sequence ID" value="ACS33963.1"/>
    <property type="molecule type" value="Genomic_DNA"/>
</dbReference>
<dbReference type="AlphaFoldDB" id="C5A6V1"/>
<dbReference type="Proteomes" id="UP000001488">
    <property type="component" value="Chromosome"/>
</dbReference>
<reference evidence="3 4" key="1">
    <citation type="journal article" date="2007" name="Genome Biol.">
        <title>Genome analysis and genome-wide proteomics of Thermococcus gammatolerans, the most radioresistant organism known amongst the Archaea.</title>
        <authorList>
            <person name="Zivanovic Y."/>
            <person name="Armengaud J."/>
            <person name="Lagorce A."/>
            <person name="Leplat C."/>
            <person name="Guerin P."/>
            <person name="Dutertre M."/>
            <person name="Anthouard V."/>
            <person name="Forterre P."/>
            <person name="Wincker P."/>
            <person name="Confalonieri F."/>
        </authorList>
    </citation>
    <scope>NUCLEOTIDE SEQUENCE [LARGE SCALE GENOMIC DNA]</scope>
    <source>
        <strain evidence="4">DSM 15229 / JCM 11827 / EJ3</strain>
    </source>
</reference>
<dbReference type="PaxDb" id="593117-TGAM_1461"/>
<evidence type="ECO:0000256" key="1">
    <source>
        <dbReference type="SAM" id="MobiDB-lite"/>
    </source>
</evidence>
<organism evidence="3 4">
    <name type="scientific">Thermococcus gammatolerans (strain DSM 15229 / JCM 11827 / EJ3)</name>
    <dbReference type="NCBI Taxonomy" id="593117"/>
    <lineage>
        <taxon>Archaea</taxon>
        <taxon>Methanobacteriati</taxon>
        <taxon>Methanobacteriota</taxon>
        <taxon>Thermococci</taxon>
        <taxon>Thermococcales</taxon>
        <taxon>Thermococcaceae</taxon>
        <taxon>Thermococcus</taxon>
    </lineage>
</organism>
<gene>
    <name evidence="3" type="ordered locus">TGAM_1461</name>
</gene>
<keyword evidence="2" id="KW-0812">Transmembrane</keyword>
<dbReference type="PATRIC" id="fig|593117.10.peg.1462"/>
<dbReference type="HOGENOM" id="CLU_111879_0_0_2"/>
<proteinExistence type="predicted"/>
<dbReference type="InterPro" id="IPR024464">
    <property type="entry name" value="DUF2391"/>
</dbReference>
<dbReference type="STRING" id="593117.TGAM_1461"/>
<accession>C5A6V1</accession>
<feature type="transmembrane region" description="Helical" evidence="2">
    <location>
        <begin position="159"/>
        <end position="180"/>
    </location>
</feature>
<keyword evidence="2" id="KW-0472">Membrane</keyword>
<evidence type="ECO:0000313" key="4">
    <source>
        <dbReference type="Proteomes" id="UP000001488"/>
    </source>
</evidence>
<feature type="transmembrane region" description="Helical" evidence="2">
    <location>
        <begin position="128"/>
        <end position="147"/>
    </location>
</feature>
<feature type="transmembrane region" description="Helical" evidence="2">
    <location>
        <begin position="90"/>
        <end position="108"/>
    </location>
</feature>
<name>C5A6V1_THEGJ</name>
<dbReference type="eggNOG" id="arCOG03887">
    <property type="taxonomic scope" value="Archaea"/>
</dbReference>
<sequence>MSGRVKTAMMSESNADGMMSPEPEREVVELEKLRKSVEELTKHIENLEEQKKPDSLGWDDIAQEIVGAITFALPFIFTEELWDIAKDISVGRSIAILIMTLGVAYLFIAKSRIGNLKREELFHVPKRLLTVTLIAYLTSAVLIYLYGINNLADFTAIQYINATILVSTFAVIGAITVDMVR</sequence>
<keyword evidence="4" id="KW-1185">Reference proteome</keyword>
<protein>
    <recommendedName>
        <fullName evidence="5">DUF2391 domain-containing protein</fullName>
    </recommendedName>
</protein>
<dbReference type="Pfam" id="PF09622">
    <property type="entry name" value="DUF2391"/>
    <property type="match status" value="1"/>
</dbReference>
<evidence type="ECO:0000313" key="3">
    <source>
        <dbReference type="EMBL" id="ACS33963.1"/>
    </source>
</evidence>
<feature type="region of interest" description="Disordered" evidence="1">
    <location>
        <begin position="1"/>
        <end position="23"/>
    </location>
</feature>
<evidence type="ECO:0008006" key="5">
    <source>
        <dbReference type="Google" id="ProtNLM"/>
    </source>
</evidence>
<dbReference type="KEGG" id="tga:TGAM_1461"/>
<evidence type="ECO:0000256" key="2">
    <source>
        <dbReference type="SAM" id="Phobius"/>
    </source>
</evidence>
<feature type="transmembrane region" description="Helical" evidence="2">
    <location>
        <begin position="61"/>
        <end position="78"/>
    </location>
</feature>